<name>A0A6L5HSW9_9PSED</name>
<proteinExistence type="predicted"/>
<dbReference type="EMBL" id="WIVU01000019">
    <property type="protein sequence ID" value="MQU06353.1"/>
    <property type="molecule type" value="Genomic_DNA"/>
</dbReference>
<reference evidence="1 2" key="1">
    <citation type="submission" date="2019-10" db="EMBL/GenBank/DDBJ databases">
        <title>Evaluation of single-gene subtyping targets for Pseudomonas.</title>
        <authorList>
            <person name="Reichler S.J."/>
            <person name="Orsi R.H."/>
            <person name="Wiedmann M."/>
            <person name="Martin N.H."/>
            <person name="Murphy S.I."/>
        </authorList>
    </citation>
    <scope>NUCLEOTIDE SEQUENCE [LARGE SCALE GENOMIC DNA]</scope>
    <source>
        <strain evidence="1 2">FSL R10-1637</strain>
    </source>
</reference>
<organism evidence="1 2">
    <name type="scientific">Pseudomonas helleri</name>
    <dbReference type="NCBI Taxonomy" id="1608996"/>
    <lineage>
        <taxon>Bacteria</taxon>
        <taxon>Pseudomonadati</taxon>
        <taxon>Pseudomonadota</taxon>
        <taxon>Gammaproteobacteria</taxon>
        <taxon>Pseudomonadales</taxon>
        <taxon>Pseudomonadaceae</taxon>
        <taxon>Pseudomonas</taxon>
    </lineage>
</organism>
<dbReference type="AlphaFoldDB" id="A0A6L5HSW9"/>
<sequence>MKIFVASNGFDETPGQLVAQLARIDVKPGKATPVVVVDERYTIKQALTDGAEPACAAFHLDDFLHEKGSIADGVMVVDTNQIATKLKGLNSEWVVFEFGQNDQQTCLDFVRKVSRYNYMNPSMRGRNVVFSVPSMYLAFFPRMLNEAFNNLPVGPLAVAQSGQVGMLLLSTKIERMFVSLPHLSAPLIRLNRLVMFIYRRFTSV</sequence>
<protein>
    <submittedName>
        <fullName evidence="1">Uncharacterized protein</fullName>
    </submittedName>
</protein>
<evidence type="ECO:0000313" key="1">
    <source>
        <dbReference type="EMBL" id="MQU06353.1"/>
    </source>
</evidence>
<evidence type="ECO:0000313" key="2">
    <source>
        <dbReference type="Proteomes" id="UP000478064"/>
    </source>
</evidence>
<gene>
    <name evidence="1" type="ORF">GHO27_11675</name>
</gene>
<comment type="caution">
    <text evidence="1">The sequence shown here is derived from an EMBL/GenBank/DDBJ whole genome shotgun (WGS) entry which is preliminary data.</text>
</comment>
<accession>A0A6L5HSW9</accession>
<dbReference type="Proteomes" id="UP000478064">
    <property type="component" value="Unassembled WGS sequence"/>
</dbReference>
<dbReference type="RefSeq" id="WP_153373892.1">
    <property type="nucleotide sequence ID" value="NZ_WIVU01000019.1"/>
</dbReference>